<sequence>MFAKSSLRTHCHCEFAGGKRNNPKRNVRSIKVRDCYALLRKARKKKGHMCLARTPALFHFII</sequence>
<dbReference type="Proteomes" id="UP000178943">
    <property type="component" value="Unassembled WGS sequence"/>
</dbReference>
<evidence type="ECO:0000313" key="2">
    <source>
        <dbReference type="Proteomes" id="UP000178943"/>
    </source>
</evidence>
<gene>
    <name evidence="1" type="ORF">A2Y62_05250</name>
</gene>
<proteinExistence type="predicted"/>
<dbReference type="EMBL" id="MFGW01000165">
    <property type="protein sequence ID" value="OGF63371.1"/>
    <property type="molecule type" value="Genomic_DNA"/>
</dbReference>
<name>A0A1F5VK95_9BACT</name>
<protein>
    <submittedName>
        <fullName evidence="1">Uncharacterized protein</fullName>
    </submittedName>
</protein>
<accession>A0A1F5VK95</accession>
<dbReference type="AlphaFoldDB" id="A0A1F5VK95"/>
<organism evidence="1 2">
    <name type="scientific">Candidatus Fischerbacteria bacterium RBG_13_37_8</name>
    <dbReference type="NCBI Taxonomy" id="1817863"/>
    <lineage>
        <taxon>Bacteria</taxon>
        <taxon>Candidatus Fischeribacteriota</taxon>
    </lineage>
</organism>
<evidence type="ECO:0000313" key="1">
    <source>
        <dbReference type="EMBL" id="OGF63371.1"/>
    </source>
</evidence>
<comment type="caution">
    <text evidence="1">The sequence shown here is derived from an EMBL/GenBank/DDBJ whole genome shotgun (WGS) entry which is preliminary data.</text>
</comment>
<reference evidence="1 2" key="1">
    <citation type="journal article" date="2016" name="Nat. Commun.">
        <title>Thousands of microbial genomes shed light on interconnected biogeochemical processes in an aquifer system.</title>
        <authorList>
            <person name="Anantharaman K."/>
            <person name="Brown C.T."/>
            <person name="Hug L.A."/>
            <person name="Sharon I."/>
            <person name="Castelle C.J."/>
            <person name="Probst A.J."/>
            <person name="Thomas B.C."/>
            <person name="Singh A."/>
            <person name="Wilkins M.J."/>
            <person name="Karaoz U."/>
            <person name="Brodie E.L."/>
            <person name="Williams K.H."/>
            <person name="Hubbard S.S."/>
            <person name="Banfield J.F."/>
        </authorList>
    </citation>
    <scope>NUCLEOTIDE SEQUENCE [LARGE SCALE GENOMIC DNA]</scope>
</reference>